<keyword evidence="2" id="KW-1185">Reference proteome</keyword>
<name>A0A841T9Y5_9BACL</name>
<dbReference type="RefSeq" id="WP_185177153.1">
    <property type="nucleotide sequence ID" value="NZ_CBCSEP010000025.1"/>
</dbReference>
<dbReference type="EMBL" id="JACJVN010000005">
    <property type="protein sequence ID" value="MBB6675847.1"/>
    <property type="molecule type" value="Genomic_DNA"/>
</dbReference>
<sequence>MTQANESILKLLFGDQVELEGQGGKPEHFKIMAELSLGGRDYAVLQSDAMKAEGDIEVFRVVVDGNGTPQLETVEDDEEWENVAEAYDDLLFGSEDRP</sequence>
<accession>A0A841T9Y5</accession>
<dbReference type="Pfam" id="PF06949">
    <property type="entry name" value="DUF1292"/>
    <property type="match status" value="1"/>
</dbReference>
<dbReference type="InterPro" id="IPR009711">
    <property type="entry name" value="UPF0473"/>
</dbReference>
<evidence type="ECO:0000313" key="2">
    <source>
        <dbReference type="Proteomes" id="UP000574133"/>
    </source>
</evidence>
<gene>
    <name evidence="1" type="ORF">H4Q31_00720</name>
</gene>
<reference evidence="1 2" key="1">
    <citation type="submission" date="2020-08" db="EMBL/GenBank/DDBJ databases">
        <title>Cohnella phylogeny.</title>
        <authorList>
            <person name="Dunlap C."/>
        </authorList>
    </citation>
    <scope>NUCLEOTIDE SEQUENCE [LARGE SCALE GENOMIC DNA]</scope>
    <source>
        <strain evidence="1 2">DSM 103658</strain>
    </source>
</reference>
<dbReference type="AlphaFoldDB" id="A0A841T9Y5"/>
<evidence type="ECO:0000313" key="1">
    <source>
        <dbReference type="EMBL" id="MBB6675847.1"/>
    </source>
</evidence>
<protein>
    <submittedName>
        <fullName evidence="1">DUF1292 domain-containing protein</fullName>
    </submittedName>
</protein>
<organism evidence="1 2">
    <name type="scientific">Cohnella lubricantis</name>
    <dbReference type="NCBI Taxonomy" id="2163172"/>
    <lineage>
        <taxon>Bacteria</taxon>
        <taxon>Bacillati</taxon>
        <taxon>Bacillota</taxon>
        <taxon>Bacilli</taxon>
        <taxon>Bacillales</taxon>
        <taxon>Paenibacillaceae</taxon>
        <taxon>Cohnella</taxon>
    </lineage>
</organism>
<comment type="caution">
    <text evidence="1">The sequence shown here is derived from an EMBL/GenBank/DDBJ whole genome shotgun (WGS) entry which is preliminary data.</text>
</comment>
<proteinExistence type="predicted"/>
<dbReference type="Proteomes" id="UP000574133">
    <property type="component" value="Unassembled WGS sequence"/>
</dbReference>